<dbReference type="InterPro" id="IPR035996">
    <property type="entry name" value="4pyrrol_Methylase_sf"/>
</dbReference>
<proteinExistence type="predicted"/>
<feature type="domain" description="NTP pyrophosphohydrolase MazG-like" evidence="2">
    <location>
        <begin position="358"/>
        <end position="416"/>
    </location>
</feature>
<evidence type="ECO:0000313" key="4">
    <source>
        <dbReference type="Proteomes" id="UP001519306"/>
    </source>
</evidence>
<keyword evidence="4" id="KW-1185">Reference proteome</keyword>
<dbReference type="InterPro" id="IPR000878">
    <property type="entry name" value="4pyrrol_Mease"/>
</dbReference>
<comment type="caution">
    <text evidence="3">The sequence shown here is derived from an EMBL/GenBank/DDBJ whole genome shotgun (WGS) entry which is preliminary data.</text>
</comment>
<dbReference type="SUPFAM" id="SSF53790">
    <property type="entry name" value="Tetrapyrrole methylase"/>
    <property type="match status" value="1"/>
</dbReference>
<name>A0ABS4KDW8_9FIRM</name>
<dbReference type="CDD" id="cd11529">
    <property type="entry name" value="NTP-PPase_MazG_Cterm"/>
    <property type="match status" value="1"/>
</dbReference>
<accession>A0ABS4KDW8</accession>
<protein>
    <submittedName>
        <fullName evidence="3">Tetrapyrrole methylase family protein/MazG family protein</fullName>
    </submittedName>
</protein>
<organism evidence="3 4">
    <name type="scientific">Peptoniphilus stercorisuis</name>
    <dbReference type="NCBI Taxonomy" id="1436965"/>
    <lineage>
        <taxon>Bacteria</taxon>
        <taxon>Bacillati</taxon>
        <taxon>Bacillota</taxon>
        <taxon>Tissierellia</taxon>
        <taxon>Tissierellales</taxon>
        <taxon>Peptoniphilaceae</taxon>
        <taxon>Peptoniphilus</taxon>
    </lineage>
</organism>
<sequence>MINIIGLGATDKFGLTLEAINAMKNGNENFLRTKEHRAVEYFYDENIEFKSFDYLYEKENSFEDVYSEIVDFLIEESKNKDINYFVPGNPLIAERTVVKLIESSIEYNIIMGMSFIEPVLRAVKRDPSEGFKLLDGDYFNKYDIDTHSDIIVTQIYNKRTASDLKLDISEIYGDEYMIYLITDAGLDSEDLYYIPIYELDRVENINHQSAVYIPKNNEILNFRDLLIEVEKLSEKITDINHLNIKENNLDIESLENLSKMLILSILAINLSEEEGLYNFYEIIEKSCEIIAENGDFIKNTMEKRKDLRYNCDSLQKEGKVSLIRKLKSYNENALLRASNVIDDVSSIGFIWDEVDGALEKVSEELEEVYEAIKKDISYEISNELGDLIFSSVNLCRYLGFNPEDVLDLTIDKFIRRFEIMSELASKKNMKLEYLDLKDQDDLYNEAKHILEKD</sequence>
<evidence type="ECO:0000259" key="2">
    <source>
        <dbReference type="Pfam" id="PF03819"/>
    </source>
</evidence>
<dbReference type="Gene3D" id="1.10.287.1080">
    <property type="entry name" value="MazG-like"/>
    <property type="match status" value="1"/>
</dbReference>
<dbReference type="InterPro" id="IPR011551">
    <property type="entry name" value="NTP_PyrPHydrolase_MazG"/>
</dbReference>
<dbReference type="RefSeq" id="WP_210061718.1">
    <property type="nucleotide sequence ID" value="NZ_JAGGLJ010000016.1"/>
</dbReference>
<dbReference type="GO" id="GO:0008168">
    <property type="term" value="F:methyltransferase activity"/>
    <property type="evidence" value="ECO:0007669"/>
    <property type="project" value="UniProtKB-KW"/>
</dbReference>
<dbReference type="PANTHER" id="PTHR30522">
    <property type="entry name" value="NUCLEOSIDE TRIPHOSPHATE PYROPHOSPHOHYDROLASE"/>
    <property type="match status" value="1"/>
</dbReference>
<dbReference type="Pfam" id="PF03819">
    <property type="entry name" value="MazG"/>
    <property type="match status" value="1"/>
</dbReference>
<keyword evidence="3" id="KW-0489">Methyltransferase</keyword>
<dbReference type="EMBL" id="JAGGLJ010000016">
    <property type="protein sequence ID" value="MBP2025958.1"/>
    <property type="molecule type" value="Genomic_DNA"/>
</dbReference>
<dbReference type="SUPFAM" id="SSF101386">
    <property type="entry name" value="all-alpha NTP pyrophosphatases"/>
    <property type="match status" value="1"/>
</dbReference>
<dbReference type="Pfam" id="PF00590">
    <property type="entry name" value="TP_methylase"/>
    <property type="match status" value="1"/>
</dbReference>
<dbReference type="InterPro" id="IPR035013">
    <property type="entry name" value="YabN_N"/>
</dbReference>
<dbReference type="PANTHER" id="PTHR30522:SF0">
    <property type="entry name" value="NUCLEOSIDE TRIPHOSPHATE PYROPHOSPHOHYDROLASE"/>
    <property type="match status" value="1"/>
</dbReference>
<evidence type="ECO:0000313" key="3">
    <source>
        <dbReference type="EMBL" id="MBP2025958.1"/>
    </source>
</evidence>
<gene>
    <name evidence="3" type="ORF">J2Z71_001510</name>
</gene>
<dbReference type="InterPro" id="IPR004518">
    <property type="entry name" value="MazG-like_dom"/>
</dbReference>
<dbReference type="Proteomes" id="UP001519306">
    <property type="component" value="Unassembled WGS sequence"/>
</dbReference>
<feature type="domain" description="Tetrapyrrole methylase" evidence="1">
    <location>
        <begin position="1"/>
        <end position="199"/>
    </location>
</feature>
<evidence type="ECO:0000259" key="1">
    <source>
        <dbReference type="Pfam" id="PF00590"/>
    </source>
</evidence>
<keyword evidence="3" id="KW-0808">Transferase</keyword>
<dbReference type="Gene3D" id="3.40.1010.10">
    <property type="entry name" value="Cobalt-precorrin-4 Transmethylase, Domain 1"/>
    <property type="match status" value="1"/>
</dbReference>
<dbReference type="CDD" id="cd11723">
    <property type="entry name" value="YabN_N_like"/>
    <property type="match status" value="1"/>
</dbReference>
<dbReference type="GO" id="GO:0032259">
    <property type="term" value="P:methylation"/>
    <property type="evidence" value="ECO:0007669"/>
    <property type="project" value="UniProtKB-KW"/>
</dbReference>
<reference evidence="3 4" key="1">
    <citation type="submission" date="2021-03" db="EMBL/GenBank/DDBJ databases">
        <title>Genomic Encyclopedia of Type Strains, Phase IV (KMG-IV): sequencing the most valuable type-strain genomes for metagenomic binning, comparative biology and taxonomic classification.</title>
        <authorList>
            <person name="Goeker M."/>
        </authorList>
    </citation>
    <scope>NUCLEOTIDE SEQUENCE [LARGE SCALE GENOMIC DNA]</scope>
    <source>
        <strain evidence="3 4">DSM 27563</strain>
    </source>
</reference>
<dbReference type="InterPro" id="IPR048011">
    <property type="entry name" value="NTP-PPase_MazG-like_C"/>
</dbReference>
<dbReference type="InterPro" id="IPR014777">
    <property type="entry name" value="4pyrrole_Mease_sub1"/>
</dbReference>